<dbReference type="AlphaFoldDB" id="H3BAJ7"/>
<dbReference type="InterPro" id="IPR012337">
    <property type="entry name" value="RNaseH-like_sf"/>
</dbReference>
<dbReference type="GeneTree" id="ENSGT00940000154356"/>
<dbReference type="eggNOG" id="ENOG502QPQD">
    <property type="taxonomic scope" value="Eukaryota"/>
</dbReference>
<dbReference type="Proteomes" id="UP000008672">
    <property type="component" value="Unassembled WGS sequence"/>
</dbReference>
<organism evidence="2 3">
    <name type="scientific">Latimeria chalumnae</name>
    <name type="common">Coelacanth</name>
    <dbReference type="NCBI Taxonomy" id="7897"/>
    <lineage>
        <taxon>Eukaryota</taxon>
        <taxon>Metazoa</taxon>
        <taxon>Chordata</taxon>
        <taxon>Craniata</taxon>
        <taxon>Vertebrata</taxon>
        <taxon>Euteleostomi</taxon>
        <taxon>Coelacanthiformes</taxon>
        <taxon>Coelacanthidae</taxon>
        <taxon>Latimeria</taxon>
    </lineage>
</organism>
<reference evidence="3" key="1">
    <citation type="submission" date="2011-08" db="EMBL/GenBank/DDBJ databases">
        <title>The draft genome of Latimeria chalumnae.</title>
        <authorList>
            <person name="Di Palma F."/>
            <person name="Alfoldi J."/>
            <person name="Johnson J."/>
            <person name="Berlin A."/>
            <person name="Gnerre S."/>
            <person name="Jaffe D."/>
            <person name="MacCallum I."/>
            <person name="Young S."/>
            <person name="Walker B.J."/>
            <person name="Lander E."/>
            <person name="Lindblad-Toh K."/>
        </authorList>
    </citation>
    <scope>NUCLEOTIDE SEQUENCE [LARGE SCALE GENOMIC DNA]</scope>
    <source>
        <strain evidence="3">Wild caught</strain>
    </source>
</reference>
<dbReference type="PANTHER" id="PTHR45749:SF35">
    <property type="entry name" value="AC-LIKE TRANSPOSASE-RELATED"/>
    <property type="match status" value="1"/>
</dbReference>
<name>H3BAJ7_LATCH</name>
<dbReference type="SUPFAM" id="SSF53098">
    <property type="entry name" value="Ribonuclease H-like"/>
    <property type="match status" value="1"/>
</dbReference>
<reference evidence="2" key="2">
    <citation type="submission" date="2025-08" db="UniProtKB">
        <authorList>
            <consortium name="Ensembl"/>
        </authorList>
    </citation>
    <scope>IDENTIFICATION</scope>
</reference>
<dbReference type="InParanoid" id="H3BAJ7"/>
<dbReference type="Ensembl" id="ENSLACT00000019051.1">
    <property type="protein sequence ID" value="ENSLACP00000018918.1"/>
    <property type="gene ID" value="ENSLACG00000016646.1"/>
</dbReference>
<evidence type="ECO:0000313" key="2">
    <source>
        <dbReference type="Ensembl" id="ENSLACP00000018918.1"/>
    </source>
</evidence>
<dbReference type="Pfam" id="PF05699">
    <property type="entry name" value="Dimer_Tnp_hAT"/>
    <property type="match status" value="1"/>
</dbReference>
<sequence>WPKINSRITEQLVAFDHISSFQTWKEMEERLNCNKTFDQYNRRTLSSETEHWHNVLHRLVALTQTLAVQNLAFQATDRLYEPGNGNFLKFVELMGMFDGIMKEHLKKNKKQTNIQNELIDLLASKIRGKILFMTRPGKQDVNMVMEIQERFLAFAKLDDSSGEGMTEVLLQKLNEIGLPLTDMRGQGYDNRANMKGKNKGVQKRVPFFVPCNAHSLNLVLSDAAGCCTDTVNFFGVIQAIFVYFSTSTYRWDILLKHVGKSGLTVKQLFETRWESRVEAVRAIRYQVGEVYDALLSIADDATLTGTCGTKSHAEARSIAGKVLNFTFLCSLVVWHDILFEVNIASKTLQAVEFDLHEAIEQLAVNYWSDCSSASVLAIARELAESLGIQGRFSEEIQRKKTQFDYKARNEPVVNPEQSFKVNFFYQVVDTAIQSVRERFSQLQEHSKSFSVLYKIPELSSSSREVLFEQCTDLQSALMDGDSKDIDASELCDELMALARRVEPKASPKQVLVYICWNNMTSVFPNTFIALCILLTLSITVATAEHSFSKLKLIKTYLQSSMSQMRLVGLETISVEHDLAEAIRDFAAKKAREVL</sequence>
<dbReference type="EMBL" id="AFYH01062817">
    <property type="status" value="NOT_ANNOTATED_CDS"/>
    <property type="molecule type" value="Genomic_DNA"/>
</dbReference>
<reference evidence="2" key="3">
    <citation type="submission" date="2025-09" db="UniProtKB">
        <authorList>
            <consortium name="Ensembl"/>
        </authorList>
    </citation>
    <scope>IDENTIFICATION</scope>
</reference>
<dbReference type="InterPro" id="IPR008906">
    <property type="entry name" value="HATC_C_dom"/>
</dbReference>
<dbReference type="PANTHER" id="PTHR45749">
    <property type="match status" value="1"/>
</dbReference>
<feature type="domain" description="HAT C-terminal dimerisation" evidence="1">
    <location>
        <begin position="505"/>
        <end position="578"/>
    </location>
</feature>
<dbReference type="OMA" id="WESRILM"/>
<evidence type="ECO:0000259" key="1">
    <source>
        <dbReference type="Pfam" id="PF05699"/>
    </source>
</evidence>
<dbReference type="GO" id="GO:0046983">
    <property type="term" value="F:protein dimerization activity"/>
    <property type="evidence" value="ECO:0007669"/>
    <property type="project" value="InterPro"/>
</dbReference>
<dbReference type="HOGENOM" id="CLU_006175_4_3_1"/>
<accession>H3BAJ7</accession>
<dbReference type="STRING" id="7897.ENSLACP00000018918"/>
<protein>
    <recommendedName>
        <fullName evidence="1">HAT C-terminal dimerisation domain-containing protein</fullName>
    </recommendedName>
</protein>
<proteinExistence type="predicted"/>
<keyword evidence="3" id="KW-1185">Reference proteome</keyword>
<evidence type="ECO:0000313" key="3">
    <source>
        <dbReference type="Proteomes" id="UP000008672"/>
    </source>
</evidence>